<dbReference type="InterPro" id="IPR027417">
    <property type="entry name" value="P-loop_NTPase"/>
</dbReference>
<keyword evidence="6" id="KW-0067">ATP-binding</keyword>
<dbReference type="Pfam" id="PF05729">
    <property type="entry name" value="NACHT"/>
    <property type="match status" value="1"/>
</dbReference>
<keyword evidence="10" id="KW-1185">Reference proteome</keyword>
<keyword evidence="5" id="KW-0547">Nucleotide-binding</keyword>
<feature type="domain" description="NACHT" evidence="8">
    <location>
        <begin position="310"/>
        <end position="444"/>
    </location>
</feature>
<dbReference type="Pfam" id="PF17779">
    <property type="entry name" value="WHD_NOD2"/>
    <property type="match status" value="1"/>
</dbReference>
<dbReference type="AlphaFoldDB" id="A0A8C9VTA1"/>
<keyword evidence="2" id="KW-0963">Cytoplasm</keyword>
<feature type="compositionally biased region" description="Low complexity" evidence="7">
    <location>
        <begin position="85"/>
        <end position="95"/>
    </location>
</feature>
<proteinExistence type="predicted"/>
<comment type="subcellular location">
    <subcellularLocation>
        <location evidence="1">Cytoplasm</location>
    </subcellularLocation>
</comment>
<feature type="region of interest" description="Disordered" evidence="7">
    <location>
        <begin position="161"/>
        <end position="192"/>
    </location>
</feature>
<dbReference type="InterPro" id="IPR051261">
    <property type="entry name" value="NLR"/>
</dbReference>
<evidence type="ECO:0000256" key="4">
    <source>
        <dbReference type="ARBA" id="ARBA00022737"/>
    </source>
</evidence>
<dbReference type="GO" id="GO:0005524">
    <property type="term" value="F:ATP binding"/>
    <property type="evidence" value="ECO:0007669"/>
    <property type="project" value="UniProtKB-KW"/>
</dbReference>
<dbReference type="PANTHER" id="PTHR24106">
    <property type="entry name" value="NACHT, LRR AND CARD DOMAINS-CONTAINING"/>
    <property type="match status" value="1"/>
</dbReference>
<evidence type="ECO:0000259" key="8">
    <source>
        <dbReference type="PROSITE" id="PS50837"/>
    </source>
</evidence>
<dbReference type="Gene3D" id="3.80.10.10">
    <property type="entry name" value="Ribonuclease Inhibitor"/>
    <property type="match status" value="2"/>
</dbReference>
<dbReference type="Gene3D" id="3.40.50.300">
    <property type="entry name" value="P-loop containing nucleotide triphosphate hydrolases"/>
    <property type="match status" value="1"/>
</dbReference>
<evidence type="ECO:0000256" key="5">
    <source>
        <dbReference type="ARBA" id="ARBA00022741"/>
    </source>
</evidence>
<dbReference type="InterPro" id="IPR001611">
    <property type="entry name" value="Leu-rich_rpt"/>
</dbReference>
<evidence type="ECO:0000313" key="10">
    <source>
        <dbReference type="Proteomes" id="UP000694397"/>
    </source>
</evidence>
<dbReference type="InterPro" id="IPR029495">
    <property type="entry name" value="NACHT-assoc"/>
</dbReference>
<sequence length="1049" mass="115742">MGRKGACEPVPGAARHLERRAAGGARGFRLPRAKAKVNTAEARSPAARDRQRLEGEMSSSESHDEAVELDDDSESTDRQPDEMDSPGSSASGAAAEEVQSDAPLGACALDYRDEEELSDSPASSSQSGGTHQMDLSSIFQILEDSAVGLLKDELKRSERYLSEDHPTASEPHAEDDKDSVLDDEEGVEDSAAAREGVRMITLNILRAMGQHDLADRLEKNELQMACQRIARCRLKKKFQSEFDGKSTKENVMPLSKIYTELHLSEDRPRGVSDDLGSWIDPSSLDPVTKGSALKCCDFFKSSPWKSGQIRTVMTKGVSGVGKTVTVQKFVLDWTERAENQDVHLIFDLPFRELNLLNDREWSLMELLQHFLPAIKMFESIDFSSYNILLIFDGLDECQLPLSFQSNENWSDAAKPTSLDVLLTNLIKGSLLPSAFVWITSRPTAAARVPLEHVDRMTEILGFDDQQKEEFFTKRFSDADMTKRVIRHVGSLRSLQIMCHVPFFCWISAAVFEKLPGEMEGEELPRTLTQMYTHFLIRHVFPGGADQKQSGLMELHKAVVLKVGRLAFQHLQRASVVFSEDDLIECGIDSRDSPLCYDVCRKIIQEEAGVGEEKLYSFLHPSIQEYLAALYVFLLDKERCVLTDVNSVDAKNTVCDLLKNAVDQAVRSERGHLDLYLRFLLGLFMDSGRTPFDGSQMQMESNESYIEQTVQCVKNKLKEKVSPERAISLFHCLAELGDSSLVEEVQLYLNSGDLSAGSLSPGQWSTLVVVLLISGTKLDVFDLKKFLRSEECLLRLLPVLRVSTTALLNGCELSEESCTALASAISCSDNCLRELDVTHNDLQDAGVKLLSAGLSNQHCKLNTLRLSGCRVTAGGCAALASALRSNPSHLRELHLSCNLLGDTGAVRLSDLLQDPRCMLEKLWLMSCGLTGEGFASLASALRSNPSHLKELRLSHNPLGLTGVSLLAGILENPACKLEKLELSLCGVTEEGCAALASALGSNPSYLRELDLSYNHLGDSGVKVLSALLQDPKFKLEKLRILPQLTNCATS</sequence>
<dbReference type="InterPro" id="IPR032675">
    <property type="entry name" value="LRR_dom_sf"/>
</dbReference>
<dbReference type="Pfam" id="PF13516">
    <property type="entry name" value="LRR_6"/>
    <property type="match status" value="6"/>
</dbReference>
<dbReference type="PROSITE" id="PS50837">
    <property type="entry name" value="NACHT"/>
    <property type="match status" value="1"/>
</dbReference>
<dbReference type="Ensembl" id="ENSSFOT00015068204.1">
    <property type="protein sequence ID" value="ENSSFOP00015064676.1"/>
    <property type="gene ID" value="ENSSFOG00015028958.1"/>
</dbReference>
<evidence type="ECO:0000256" key="7">
    <source>
        <dbReference type="SAM" id="MobiDB-lite"/>
    </source>
</evidence>
<keyword evidence="4" id="KW-0677">Repeat</keyword>
<reference evidence="9 10" key="1">
    <citation type="submission" date="2019-04" db="EMBL/GenBank/DDBJ databases">
        <authorList>
            <consortium name="Wellcome Sanger Institute Data Sharing"/>
        </authorList>
    </citation>
    <scope>NUCLEOTIDE SEQUENCE [LARGE SCALE GENOMIC DNA]</scope>
</reference>
<dbReference type="OrthoDB" id="120976at2759"/>
<name>A0A8C9VTA1_SCLFO</name>
<dbReference type="InterPro" id="IPR041267">
    <property type="entry name" value="NLRP_HD2"/>
</dbReference>
<dbReference type="SUPFAM" id="SSF52047">
    <property type="entry name" value="RNI-like"/>
    <property type="match status" value="1"/>
</dbReference>
<dbReference type="SMART" id="SM00368">
    <property type="entry name" value="LRR_RI"/>
    <property type="match status" value="7"/>
</dbReference>
<feature type="compositionally biased region" description="Basic and acidic residues" evidence="7">
    <location>
        <begin position="161"/>
        <end position="180"/>
    </location>
</feature>
<evidence type="ECO:0000256" key="1">
    <source>
        <dbReference type="ARBA" id="ARBA00004496"/>
    </source>
</evidence>
<dbReference type="Pfam" id="PF17776">
    <property type="entry name" value="NLRC4_HD2"/>
    <property type="match status" value="1"/>
</dbReference>
<organism evidence="9 10">
    <name type="scientific">Scleropages formosus</name>
    <name type="common">Asian bonytongue</name>
    <name type="synonym">Osteoglossum formosum</name>
    <dbReference type="NCBI Taxonomy" id="113540"/>
    <lineage>
        <taxon>Eukaryota</taxon>
        <taxon>Metazoa</taxon>
        <taxon>Chordata</taxon>
        <taxon>Craniata</taxon>
        <taxon>Vertebrata</taxon>
        <taxon>Euteleostomi</taxon>
        <taxon>Actinopterygii</taxon>
        <taxon>Neopterygii</taxon>
        <taxon>Teleostei</taxon>
        <taxon>Osteoglossocephala</taxon>
        <taxon>Osteoglossomorpha</taxon>
        <taxon>Osteoglossiformes</taxon>
        <taxon>Osteoglossidae</taxon>
        <taxon>Scleropages</taxon>
    </lineage>
</organism>
<gene>
    <name evidence="9" type="primary">LOC108921011</name>
</gene>
<accession>A0A8C9VTA1</accession>
<feature type="region of interest" description="Disordered" evidence="7">
    <location>
        <begin position="1"/>
        <end position="131"/>
    </location>
</feature>
<dbReference type="FunFam" id="3.80.10.10:FF:000100">
    <property type="entry name" value="Si:dkey-11n14.1"/>
    <property type="match status" value="1"/>
</dbReference>
<reference evidence="9" key="2">
    <citation type="submission" date="2025-08" db="UniProtKB">
        <authorList>
            <consortium name="Ensembl"/>
        </authorList>
    </citation>
    <scope>IDENTIFICATION</scope>
</reference>
<dbReference type="GO" id="GO:0005737">
    <property type="term" value="C:cytoplasm"/>
    <property type="evidence" value="ECO:0007669"/>
    <property type="project" value="UniProtKB-SubCell"/>
</dbReference>
<dbReference type="SMART" id="SM01288">
    <property type="entry name" value="FISNA"/>
    <property type="match status" value="1"/>
</dbReference>
<evidence type="ECO:0000256" key="6">
    <source>
        <dbReference type="ARBA" id="ARBA00022840"/>
    </source>
</evidence>
<feature type="compositionally biased region" description="Basic and acidic residues" evidence="7">
    <location>
        <begin position="46"/>
        <end position="66"/>
    </location>
</feature>
<protein>
    <submittedName>
        <fullName evidence="9">NACHT, LRR and PYD domains-containing protein 12-like</fullName>
    </submittedName>
</protein>
<reference evidence="9" key="3">
    <citation type="submission" date="2025-09" db="UniProtKB">
        <authorList>
            <consortium name="Ensembl"/>
        </authorList>
    </citation>
    <scope>IDENTIFICATION</scope>
</reference>
<evidence type="ECO:0000256" key="2">
    <source>
        <dbReference type="ARBA" id="ARBA00022490"/>
    </source>
</evidence>
<evidence type="ECO:0000256" key="3">
    <source>
        <dbReference type="ARBA" id="ARBA00022614"/>
    </source>
</evidence>
<dbReference type="InterPro" id="IPR007111">
    <property type="entry name" value="NACHT_NTPase"/>
</dbReference>
<evidence type="ECO:0000313" key="9">
    <source>
        <dbReference type="Ensembl" id="ENSSFOP00015064676.1"/>
    </source>
</evidence>
<dbReference type="GeneTree" id="ENSGT01150000286927"/>
<keyword evidence="3" id="KW-0433">Leucine-rich repeat</keyword>
<dbReference type="FunFam" id="3.40.50.300:FF:000210">
    <property type="entry name" value="Si:dkey-16p6.1"/>
    <property type="match status" value="1"/>
</dbReference>
<dbReference type="Proteomes" id="UP000694397">
    <property type="component" value="Chromosome 21"/>
</dbReference>
<dbReference type="InterPro" id="IPR041075">
    <property type="entry name" value="NOD1/2_WH"/>
</dbReference>